<dbReference type="InterPro" id="IPR029063">
    <property type="entry name" value="SAM-dependent_MTases_sf"/>
</dbReference>
<accession>A0AA43TVY5</accession>
<evidence type="ECO:0000256" key="1">
    <source>
        <dbReference type="ARBA" id="ARBA00022679"/>
    </source>
</evidence>
<dbReference type="PANTHER" id="PTHR44068:SF11">
    <property type="entry name" value="GERANYL DIPHOSPHATE 2-C-METHYLTRANSFERASE"/>
    <property type="match status" value="1"/>
</dbReference>
<dbReference type="SUPFAM" id="SSF53335">
    <property type="entry name" value="S-adenosyl-L-methionine-dependent methyltransferases"/>
    <property type="match status" value="1"/>
</dbReference>
<keyword evidence="1" id="KW-0808">Transferase</keyword>
<dbReference type="Proteomes" id="UP001161017">
    <property type="component" value="Unassembled WGS sequence"/>
</dbReference>
<gene>
    <name evidence="3" type="ORF">OHK93_001177</name>
</gene>
<sequence>MSPPSPTSATRAHYDNPSTDTFYHTIWGGSQISIGIYEPPTLSLAAASHHAVERLAARAQPITPSTRVLDMGSGYGGAARHLARTYGCHVTCLNLSPVQNERNRRMNALDRLDKLVEVVEGSFEDCSVLKEGGYDVVWSQDAFLHSADRHKILDGIDRVLVKRGGKVVFTDLMEREGADPQALEEVVKRIPVDHYATPEFYRGGMVERGFQDEGFEELTGHLERHYEKTVEDLEAYEEGLVREGRGVEIDGAYSEKTKKGLRAGAKAAGSGSMVWGIFCFSR</sequence>
<protein>
    <recommendedName>
        <fullName evidence="2">Methyltransferase type 11 domain-containing protein</fullName>
    </recommendedName>
</protein>
<dbReference type="AlphaFoldDB" id="A0AA43TVY5"/>
<dbReference type="Gene3D" id="3.40.50.150">
    <property type="entry name" value="Vaccinia Virus protein VP39"/>
    <property type="match status" value="1"/>
</dbReference>
<dbReference type="GO" id="GO:0008757">
    <property type="term" value="F:S-adenosylmethionine-dependent methyltransferase activity"/>
    <property type="evidence" value="ECO:0007669"/>
    <property type="project" value="InterPro"/>
</dbReference>
<reference evidence="3" key="1">
    <citation type="journal article" date="2023" name="Genome Biol. Evol.">
        <title>First Whole Genome Sequence and Flow Cytometry Genome Size Data for the Lichen-Forming Fungus Ramalina farinacea (Ascomycota).</title>
        <authorList>
            <person name="Llewellyn T."/>
            <person name="Mian S."/>
            <person name="Hill R."/>
            <person name="Leitch I.J."/>
            <person name="Gaya E."/>
        </authorList>
    </citation>
    <scope>NUCLEOTIDE SEQUENCE</scope>
    <source>
        <strain evidence="3">LIQ254RAFAR</strain>
    </source>
</reference>
<feature type="domain" description="Methyltransferase type 11" evidence="2">
    <location>
        <begin position="69"/>
        <end position="168"/>
    </location>
</feature>
<dbReference type="CDD" id="cd02440">
    <property type="entry name" value="AdoMet_MTases"/>
    <property type="match status" value="1"/>
</dbReference>
<organism evidence="3 4">
    <name type="scientific">Ramalina farinacea</name>
    <dbReference type="NCBI Taxonomy" id="258253"/>
    <lineage>
        <taxon>Eukaryota</taxon>
        <taxon>Fungi</taxon>
        <taxon>Dikarya</taxon>
        <taxon>Ascomycota</taxon>
        <taxon>Pezizomycotina</taxon>
        <taxon>Lecanoromycetes</taxon>
        <taxon>OSLEUM clade</taxon>
        <taxon>Lecanoromycetidae</taxon>
        <taxon>Lecanorales</taxon>
        <taxon>Lecanorineae</taxon>
        <taxon>Ramalinaceae</taxon>
        <taxon>Ramalina</taxon>
    </lineage>
</organism>
<name>A0AA43TVY5_9LECA</name>
<comment type="caution">
    <text evidence="3">The sequence shown here is derived from an EMBL/GenBank/DDBJ whole genome shotgun (WGS) entry which is preliminary data.</text>
</comment>
<proteinExistence type="predicted"/>
<dbReference type="PANTHER" id="PTHR44068">
    <property type="entry name" value="ZGC:194242"/>
    <property type="match status" value="1"/>
</dbReference>
<dbReference type="InterPro" id="IPR050447">
    <property type="entry name" value="Erg6_SMT_methyltransf"/>
</dbReference>
<evidence type="ECO:0000313" key="4">
    <source>
        <dbReference type="Proteomes" id="UP001161017"/>
    </source>
</evidence>
<evidence type="ECO:0000313" key="3">
    <source>
        <dbReference type="EMBL" id="MDI1489978.1"/>
    </source>
</evidence>
<dbReference type="Pfam" id="PF08241">
    <property type="entry name" value="Methyltransf_11"/>
    <property type="match status" value="1"/>
</dbReference>
<evidence type="ECO:0000259" key="2">
    <source>
        <dbReference type="Pfam" id="PF08241"/>
    </source>
</evidence>
<dbReference type="InterPro" id="IPR013216">
    <property type="entry name" value="Methyltransf_11"/>
</dbReference>
<keyword evidence="4" id="KW-1185">Reference proteome</keyword>
<dbReference type="EMBL" id="JAPUFD010000010">
    <property type="protein sequence ID" value="MDI1489978.1"/>
    <property type="molecule type" value="Genomic_DNA"/>
</dbReference>